<accession>A0ABR2GKM9</accession>
<organism evidence="1 2">
    <name type="scientific">Tritrichomonas musculus</name>
    <dbReference type="NCBI Taxonomy" id="1915356"/>
    <lineage>
        <taxon>Eukaryota</taxon>
        <taxon>Metamonada</taxon>
        <taxon>Parabasalia</taxon>
        <taxon>Tritrichomonadida</taxon>
        <taxon>Tritrichomonadidae</taxon>
        <taxon>Tritrichomonas</taxon>
    </lineage>
</organism>
<dbReference type="Proteomes" id="UP001470230">
    <property type="component" value="Unassembled WGS sequence"/>
</dbReference>
<proteinExistence type="predicted"/>
<comment type="caution">
    <text evidence="1">The sequence shown here is derived from an EMBL/GenBank/DDBJ whole genome shotgun (WGS) entry which is preliminary data.</text>
</comment>
<keyword evidence="2" id="KW-1185">Reference proteome</keyword>
<dbReference type="SUPFAM" id="SSF50985">
    <property type="entry name" value="RCC1/BLIP-II"/>
    <property type="match status" value="1"/>
</dbReference>
<protein>
    <submittedName>
        <fullName evidence="1">Uncharacterized protein</fullName>
    </submittedName>
</protein>
<evidence type="ECO:0000313" key="1">
    <source>
        <dbReference type="EMBL" id="KAK8834489.1"/>
    </source>
</evidence>
<gene>
    <name evidence="1" type="ORF">M9Y10_027963</name>
</gene>
<feature type="non-terminal residue" evidence="1">
    <location>
        <position position="107"/>
    </location>
</feature>
<dbReference type="EMBL" id="JAPFFF010000385">
    <property type="protein sequence ID" value="KAK8834489.1"/>
    <property type="molecule type" value="Genomic_DNA"/>
</dbReference>
<sequence length="107" mass="11759">MLTKKCTILKTSGLNSCNQVGETSNNKTDEDPIICPPLSSKIVVSNLISYSIYYHHASWVTKDGKGYVIGDNSYRAILGSLPKSILKTATEIDMKDSRGIQCKFISI</sequence>
<reference evidence="1 2" key="1">
    <citation type="submission" date="2024-04" db="EMBL/GenBank/DDBJ databases">
        <title>Tritrichomonas musculus Genome.</title>
        <authorList>
            <person name="Alves-Ferreira E."/>
            <person name="Grigg M."/>
            <person name="Lorenzi H."/>
            <person name="Galac M."/>
        </authorList>
    </citation>
    <scope>NUCLEOTIDE SEQUENCE [LARGE SCALE GENOMIC DNA]</scope>
    <source>
        <strain evidence="1 2">EAF2021</strain>
    </source>
</reference>
<name>A0ABR2GKM9_9EUKA</name>
<evidence type="ECO:0000313" key="2">
    <source>
        <dbReference type="Proteomes" id="UP001470230"/>
    </source>
</evidence>
<dbReference type="InterPro" id="IPR009091">
    <property type="entry name" value="RCC1/BLIP-II"/>
</dbReference>